<dbReference type="EMBL" id="SOHH01000075">
    <property type="protein sequence ID" value="TFD75654.1"/>
    <property type="molecule type" value="Genomic_DNA"/>
</dbReference>
<dbReference type="InterPro" id="IPR036271">
    <property type="entry name" value="Tet_transcr_reg_TetR-rel_C_sf"/>
</dbReference>
<evidence type="ECO:0000256" key="5">
    <source>
        <dbReference type="SAM" id="MobiDB-lite"/>
    </source>
</evidence>
<dbReference type="GO" id="GO:0003700">
    <property type="term" value="F:DNA-binding transcription factor activity"/>
    <property type="evidence" value="ECO:0007669"/>
    <property type="project" value="TreeGrafter"/>
</dbReference>
<keyword evidence="1" id="KW-0805">Transcription regulation</keyword>
<dbReference type="AlphaFoldDB" id="A0A4V3IV79"/>
<organism evidence="7 8">
    <name type="scientific">Cryobacterium fucosi</name>
    <dbReference type="NCBI Taxonomy" id="1259157"/>
    <lineage>
        <taxon>Bacteria</taxon>
        <taxon>Bacillati</taxon>
        <taxon>Actinomycetota</taxon>
        <taxon>Actinomycetes</taxon>
        <taxon>Micrococcales</taxon>
        <taxon>Microbacteriaceae</taxon>
        <taxon>Cryobacterium</taxon>
    </lineage>
</organism>
<sequence length="225" mass="24476">MLRYQPIRNRELGLMSESPLAPRRPGGRGSGVGRPRDPDMDHRILRATVELLSEVGYVRVSVAEVARRAGVSKPAIYRRWSQKSQLVVEAMVTQMSPGKAHDSGSAAADLHALTEQLMNVLTRTPLGRVLPGLVAEMAADPVLADSYRDLIIKPNQRHWRAAVERGIASGEFSGDTDVDVVLNTLAGPLYFCLLITGDPIEAGYARSAVDLILARYGNDIALPAR</sequence>
<dbReference type="PROSITE" id="PS50977">
    <property type="entry name" value="HTH_TETR_2"/>
    <property type="match status" value="1"/>
</dbReference>
<keyword evidence="3" id="KW-0804">Transcription</keyword>
<dbReference type="Pfam" id="PF16859">
    <property type="entry name" value="TetR_C_11"/>
    <property type="match status" value="1"/>
</dbReference>
<protein>
    <submittedName>
        <fullName evidence="7">TetR/AcrR family transcriptional regulator</fullName>
    </submittedName>
</protein>
<accession>A0A4V3IV79</accession>
<gene>
    <name evidence="7" type="ORF">E3T48_11370</name>
</gene>
<evidence type="ECO:0000259" key="6">
    <source>
        <dbReference type="PROSITE" id="PS50977"/>
    </source>
</evidence>
<dbReference type="PANTHER" id="PTHR30055:SF230">
    <property type="entry name" value="TRANSCRIPTIONAL REGULATORY PROTEIN (PROBABLY TETR-FAMILY)-RELATED"/>
    <property type="match status" value="1"/>
</dbReference>
<dbReference type="PANTHER" id="PTHR30055">
    <property type="entry name" value="HTH-TYPE TRANSCRIPTIONAL REGULATOR RUTR"/>
    <property type="match status" value="1"/>
</dbReference>
<evidence type="ECO:0000313" key="7">
    <source>
        <dbReference type="EMBL" id="TFD75654.1"/>
    </source>
</evidence>
<dbReference type="Gene3D" id="1.10.10.60">
    <property type="entry name" value="Homeodomain-like"/>
    <property type="match status" value="1"/>
</dbReference>
<evidence type="ECO:0000313" key="8">
    <source>
        <dbReference type="Proteomes" id="UP000298313"/>
    </source>
</evidence>
<dbReference type="Proteomes" id="UP000298313">
    <property type="component" value="Unassembled WGS sequence"/>
</dbReference>
<evidence type="ECO:0000256" key="3">
    <source>
        <dbReference type="ARBA" id="ARBA00023163"/>
    </source>
</evidence>
<dbReference type="GO" id="GO:0000976">
    <property type="term" value="F:transcription cis-regulatory region binding"/>
    <property type="evidence" value="ECO:0007669"/>
    <property type="project" value="TreeGrafter"/>
</dbReference>
<feature type="domain" description="HTH tetR-type" evidence="6">
    <location>
        <begin position="38"/>
        <end position="98"/>
    </location>
</feature>
<evidence type="ECO:0000256" key="1">
    <source>
        <dbReference type="ARBA" id="ARBA00023015"/>
    </source>
</evidence>
<evidence type="ECO:0000256" key="4">
    <source>
        <dbReference type="PROSITE-ProRule" id="PRU00335"/>
    </source>
</evidence>
<dbReference type="PRINTS" id="PR00455">
    <property type="entry name" value="HTHTETR"/>
</dbReference>
<feature type="DNA-binding region" description="H-T-H motif" evidence="4">
    <location>
        <begin position="61"/>
        <end position="80"/>
    </location>
</feature>
<proteinExistence type="predicted"/>
<dbReference type="Gene3D" id="1.10.357.10">
    <property type="entry name" value="Tetracycline Repressor, domain 2"/>
    <property type="match status" value="1"/>
</dbReference>
<dbReference type="InterPro" id="IPR050109">
    <property type="entry name" value="HTH-type_TetR-like_transc_reg"/>
</dbReference>
<dbReference type="SUPFAM" id="SSF46689">
    <property type="entry name" value="Homeodomain-like"/>
    <property type="match status" value="1"/>
</dbReference>
<keyword evidence="2 4" id="KW-0238">DNA-binding</keyword>
<dbReference type="SUPFAM" id="SSF48498">
    <property type="entry name" value="Tetracyclin repressor-like, C-terminal domain"/>
    <property type="match status" value="1"/>
</dbReference>
<dbReference type="InterPro" id="IPR009057">
    <property type="entry name" value="Homeodomain-like_sf"/>
</dbReference>
<dbReference type="InterPro" id="IPR011075">
    <property type="entry name" value="TetR_C"/>
</dbReference>
<reference evidence="7 8" key="1">
    <citation type="submission" date="2019-03" db="EMBL/GenBank/DDBJ databases">
        <title>Genomics of glacier-inhabiting Cryobacterium strains.</title>
        <authorList>
            <person name="Liu Q."/>
            <person name="Xin Y.-H."/>
        </authorList>
    </citation>
    <scope>NUCLEOTIDE SEQUENCE [LARGE SCALE GENOMIC DNA]</scope>
    <source>
        <strain evidence="7 8">Hh4</strain>
    </source>
</reference>
<dbReference type="InterPro" id="IPR001647">
    <property type="entry name" value="HTH_TetR"/>
</dbReference>
<keyword evidence="8" id="KW-1185">Reference proteome</keyword>
<dbReference type="Pfam" id="PF00440">
    <property type="entry name" value="TetR_N"/>
    <property type="match status" value="1"/>
</dbReference>
<name>A0A4V3IV79_9MICO</name>
<evidence type="ECO:0000256" key="2">
    <source>
        <dbReference type="ARBA" id="ARBA00023125"/>
    </source>
</evidence>
<comment type="caution">
    <text evidence="7">The sequence shown here is derived from an EMBL/GenBank/DDBJ whole genome shotgun (WGS) entry which is preliminary data.</text>
</comment>
<feature type="region of interest" description="Disordered" evidence="5">
    <location>
        <begin position="13"/>
        <end position="39"/>
    </location>
</feature>